<sequence length="102" mass="12055">MNPSLVDYSAKSFILNKLQQCHTTRVNIYSYALNSSILIAFACIVYLTLYYSRKNKLTTAEKKFRMMKEQEFILSKIRFHKELEETKKETTYSNITDLPSIR</sequence>
<proteinExistence type="predicted"/>
<reference evidence="2" key="1">
    <citation type="journal article" date="2020" name="Nature">
        <title>Giant virus diversity and host interactions through global metagenomics.</title>
        <authorList>
            <person name="Schulz F."/>
            <person name="Roux S."/>
            <person name="Paez-Espino D."/>
            <person name="Jungbluth S."/>
            <person name="Walsh D.A."/>
            <person name="Denef V.J."/>
            <person name="McMahon K.D."/>
            <person name="Konstantinidis K.T."/>
            <person name="Eloe-Fadrosh E.A."/>
            <person name="Kyrpides N.C."/>
            <person name="Woyke T."/>
        </authorList>
    </citation>
    <scope>NUCLEOTIDE SEQUENCE</scope>
    <source>
        <strain evidence="2">GVMAG-M-3300024258-28</strain>
    </source>
</reference>
<evidence type="ECO:0000313" key="2">
    <source>
        <dbReference type="EMBL" id="QHT94475.1"/>
    </source>
</evidence>
<feature type="transmembrane region" description="Helical" evidence="1">
    <location>
        <begin position="28"/>
        <end position="49"/>
    </location>
</feature>
<keyword evidence="1" id="KW-0472">Membrane</keyword>
<dbReference type="EMBL" id="MN740222">
    <property type="protein sequence ID" value="QHT94475.1"/>
    <property type="molecule type" value="Genomic_DNA"/>
</dbReference>
<dbReference type="AlphaFoldDB" id="A0A6C0IPP8"/>
<keyword evidence="1" id="KW-1133">Transmembrane helix</keyword>
<accession>A0A6C0IPP8</accession>
<keyword evidence="1" id="KW-0812">Transmembrane</keyword>
<name>A0A6C0IPP8_9ZZZZ</name>
<evidence type="ECO:0000256" key="1">
    <source>
        <dbReference type="SAM" id="Phobius"/>
    </source>
</evidence>
<organism evidence="2">
    <name type="scientific">viral metagenome</name>
    <dbReference type="NCBI Taxonomy" id="1070528"/>
    <lineage>
        <taxon>unclassified sequences</taxon>
        <taxon>metagenomes</taxon>
        <taxon>organismal metagenomes</taxon>
    </lineage>
</organism>
<protein>
    <submittedName>
        <fullName evidence="2">Uncharacterized protein</fullName>
    </submittedName>
</protein>